<feature type="non-terminal residue" evidence="1">
    <location>
        <position position="32"/>
    </location>
</feature>
<evidence type="ECO:0000313" key="1">
    <source>
        <dbReference type="EMBL" id="EKM25350.1"/>
    </source>
</evidence>
<protein>
    <submittedName>
        <fullName evidence="1">Uncharacterized protein</fullName>
    </submittedName>
</protein>
<organism evidence="1 2">
    <name type="scientific">Vibrio harveyi</name>
    <name type="common">Beneckea harveyi</name>
    <dbReference type="NCBI Taxonomy" id="669"/>
    <lineage>
        <taxon>Bacteria</taxon>
        <taxon>Pseudomonadati</taxon>
        <taxon>Pseudomonadota</taxon>
        <taxon>Gammaproteobacteria</taxon>
        <taxon>Vibrionales</taxon>
        <taxon>Vibrionaceae</taxon>
        <taxon>Vibrio</taxon>
    </lineage>
</organism>
<evidence type="ECO:0000313" key="2">
    <source>
        <dbReference type="Proteomes" id="UP000008367"/>
    </source>
</evidence>
<accession>A0A454CMK0</accession>
<name>A0A454CMK0_VIBHA</name>
<dbReference type="AlphaFoldDB" id="A0A454CMK0"/>
<dbReference type="EMBL" id="AJSR01002873">
    <property type="protein sequence ID" value="EKM25350.1"/>
    <property type="molecule type" value="Genomic_DNA"/>
</dbReference>
<proteinExistence type="predicted"/>
<comment type="caution">
    <text evidence="1">The sequence shown here is derived from an EMBL/GenBank/DDBJ whole genome shotgun (WGS) entry which is preliminary data.</text>
</comment>
<gene>
    <name evidence="1" type="ORF">VCHENC02_0385</name>
</gene>
<sequence>MHVALLLLNRSFLSPINIQKIHYSASHHFSNY</sequence>
<dbReference type="Proteomes" id="UP000008367">
    <property type="component" value="Unassembled WGS sequence"/>
</dbReference>
<reference evidence="1 2" key="1">
    <citation type="submission" date="2012-10" db="EMBL/GenBank/DDBJ databases">
        <title>Genome sequence of Vibrio Cholerae HENC-02.</title>
        <authorList>
            <person name="Eppinger M."/>
            <person name="Hasan N.A."/>
            <person name="Sengamalay N."/>
            <person name="Hine E."/>
            <person name="Su Q."/>
            <person name="Daugherty S.C."/>
            <person name="Young S."/>
            <person name="Sadzewicz L."/>
            <person name="Tallon L."/>
            <person name="Cebula T.A."/>
            <person name="Ravel J."/>
            <person name="Colwell R.R."/>
        </authorList>
    </citation>
    <scope>NUCLEOTIDE SEQUENCE [LARGE SCALE GENOMIC DNA]</scope>
    <source>
        <strain evidence="1 2">HENC-02</strain>
    </source>
</reference>